<dbReference type="OrthoDB" id="1924973at2"/>
<evidence type="ECO:0000313" key="1">
    <source>
        <dbReference type="EMBL" id="QAY65136.1"/>
    </source>
</evidence>
<protein>
    <submittedName>
        <fullName evidence="1">Putative motility protein</fullName>
    </submittedName>
</protein>
<dbReference type="Proteomes" id="UP000293568">
    <property type="component" value="Chromosome"/>
</dbReference>
<dbReference type="Pfam" id="PF14070">
    <property type="entry name" value="YjfB_motility"/>
    <property type="match status" value="1"/>
</dbReference>
<dbReference type="RefSeq" id="WP_129437402.1">
    <property type="nucleotide sequence ID" value="NZ_CP035492.1"/>
</dbReference>
<accession>A0A4P6ERH9</accession>
<sequence>MEIGALSSSTSQTGLMQAVGLKVLHMANQEAQQQGNGIVEMMRSAQPHLGQHIDLKA</sequence>
<evidence type="ECO:0000313" key="2">
    <source>
        <dbReference type="Proteomes" id="UP000293568"/>
    </source>
</evidence>
<keyword evidence="2" id="KW-1185">Reference proteome</keyword>
<organism evidence="1 2">
    <name type="scientific">Paenibacillus protaetiae</name>
    <dbReference type="NCBI Taxonomy" id="2509456"/>
    <lineage>
        <taxon>Bacteria</taxon>
        <taxon>Bacillati</taxon>
        <taxon>Bacillota</taxon>
        <taxon>Bacilli</taxon>
        <taxon>Bacillales</taxon>
        <taxon>Paenibacillaceae</taxon>
        <taxon>Paenibacillus</taxon>
    </lineage>
</organism>
<dbReference type="KEGG" id="pprt:ET464_00775"/>
<dbReference type="InterPro" id="IPR025906">
    <property type="entry name" value="YjfB_motility"/>
</dbReference>
<proteinExistence type="predicted"/>
<name>A0A4P6ERH9_9BACL</name>
<reference evidence="1 2" key="1">
    <citation type="submission" date="2019-01" db="EMBL/GenBank/DDBJ databases">
        <title>Genome sequencing of strain FW100M-2.</title>
        <authorList>
            <person name="Heo J."/>
            <person name="Kim S.-J."/>
            <person name="Kim J.-S."/>
            <person name="Hong S.-B."/>
            <person name="Kwon S.-W."/>
        </authorList>
    </citation>
    <scope>NUCLEOTIDE SEQUENCE [LARGE SCALE GENOMIC DNA]</scope>
    <source>
        <strain evidence="1 2">FW100M-2</strain>
    </source>
</reference>
<gene>
    <name evidence="1" type="ORF">ET464_00775</name>
</gene>
<dbReference type="AlphaFoldDB" id="A0A4P6ERH9"/>
<dbReference type="EMBL" id="CP035492">
    <property type="protein sequence ID" value="QAY65136.1"/>
    <property type="molecule type" value="Genomic_DNA"/>
</dbReference>